<dbReference type="Proteomes" id="UP001597549">
    <property type="component" value="Unassembled WGS sequence"/>
</dbReference>
<evidence type="ECO:0000313" key="2">
    <source>
        <dbReference type="EMBL" id="MFD2909917.1"/>
    </source>
</evidence>
<sequence>MKIKDKRFRSTSCLNCNTSLDISEKYCHSCGQLNSTKKLTIRDFFEEFFSNFYAYDSRLRNSIIYIFTKPGVLAREFNEGKHQKFANPFRLFLSVSLVLFVVINLSNQKQDINTLLAEKEIEHNIKYQREADSLAVLYGIQNNSKKDSIPFYKDSIYTKNELSEAENKTQYTITSFRNYHLKFPEKSTESSLTTLGYENNFINRTLFDKAKNFKSNETFSEILDYFYQKLPLLIFVSLPILTIMFWLVFYSKSKNYTEHLVFTYTFYTFLFLGLLIFNVLDYISTPASRFLQSISFSIVFPFYLYKSLRNFYRLSRWKTIFKFILLNFLFFPFALICILFILFLGTAFF</sequence>
<proteinExistence type="predicted"/>
<comment type="caution">
    <text evidence="2">The sequence shown here is derived from an EMBL/GenBank/DDBJ whole genome shotgun (WGS) entry which is preliminary data.</text>
</comment>
<keyword evidence="1" id="KW-1133">Transmembrane helix</keyword>
<feature type="transmembrane region" description="Helical" evidence="1">
    <location>
        <begin position="286"/>
        <end position="305"/>
    </location>
</feature>
<name>A0ABW5ZDS3_9FLAO</name>
<keyword evidence="3" id="KW-1185">Reference proteome</keyword>
<feature type="transmembrane region" description="Helical" evidence="1">
    <location>
        <begin position="230"/>
        <end position="249"/>
    </location>
</feature>
<evidence type="ECO:0000256" key="1">
    <source>
        <dbReference type="SAM" id="Phobius"/>
    </source>
</evidence>
<evidence type="ECO:0000313" key="3">
    <source>
        <dbReference type="Proteomes" id="UP001597549"/>
    </source>
</evidence>
<gene>
    <name evidence="2" type="ORF">ACFSX9_14360</name>
</gene>
<dbReference type="RefSeq" id="WP_379808894.1">
    <property type="nucleotide sequence ID" value="NZ_JBHUOL010000022.1"/>
</dbReference>
<protein>
    <submittedName>
        <fullName evidence="2">DUF3667 domain-containing protein</fullName>
    </submittedName>
</protein>
<reference evidence="3" key="1">
    <citation type="journal article" date="2019" name="Int. J. Syst. Evol. Microbiol.">
        <title>The Global Catalogue of Microorganisms (GCM) 10K type strain sequencing project: providing services to taxonomists for standard genome sequencing and annotation.</title>
        <authorList>
            <consortium name="The Broad Institute Genomics Platform"/>
            <consortium name="The Broad Institute Genome Sequencing Center for Infectious Disease"/>
            <person name="Wu L."/>
            <person name="Ma J."/>
        </authorList>
    </citation>
    <scope>NUCLEOTIDE SEQUENCE [LARGE SCALE GENOMIC DNA]</scope>
    <source>
        <strain evidence="3">KCTC 52644</strain>
    </source>
</reference>
<dbReference type="Pfam" id="PF12412">
    <property type="entry name" value="DUF3667"/>
    <property type="match status" value="1"/>
</dbReference>
<feature type="transmembrane region" description="Helical" evidence="1">
    <location>
        <begin position="325"/>
        <end position="348"/>
    </location>
</feature>
<dbReference type="EMBL" id="JBHUOL010000022">
    <property type="protein sequence ID" value="MFD2909917.1"/>
    <property type="molecule type" value="Genomic_DNA"/>
</dbReference>
<organism evidence="2 3">
    <name type="scientific">Flavobacterium ardleyense</name>
    <dbReference type="NCBI Taxonomy" id="2038737"/>
    <lineage>
        <taxon>Bacteria</taxon>
        <taxon>Pseudomonadati</taxon>
        <taxon>Bacteroidota</taxon>
        <taxon>Flavobacteriia</taxon>
        <taxon>Flavobacteriales</taxon>
        <taxon>Flavobacteriaceae</taxon>
        <taxon>Flavobacterium</taxon>
    </lineage>
</organism>
<feature type="transmembrane region" description="Helical" evidence="1">
    <location>
        <begin position="261"/>
        <end position="280"/>
    </location>
</feature>
<dbReference type="InterPro" id="IPR022134">
    <property type="entry name" value="DUF3667"/>
</dbReference>
<accession>A0ABW5ZDS3</accession>
<keyword evidence="1" id="KW-0472">Membrane</keyword>
<keyword evidence="1" id="KW-0812">Transmembrane</keyword>